<protein>
    <submittedName>
        <fullName evidence="1">Uncharacterized protein</fullName>
    </submittedName>
</protein>
<gene>
    <name evidence="1" type="ORF">LCGC14_3056170</name>
</gene>
<name>A0A0F8X8I1_9ZZZZ</name>
<evidence type="ECO:0000313" key="1">
    <source>
        <dbReference type="EMBL" id="KKK57270.1"/>
    </source>
</evidence>
<proteinExistence type="predicted"/>
<organism evidence="1">
    <name type="scientific">marine sediment metagenome</name>
    <dbReference type="NCBI Taxonomy" id="412755"/>
    <lineage>
        <taxon>unclassified sequences</taxon>
        <taxon>metagenomes</taxon>
        <taxon>ecological metagenomes</taxon>
    </lineage>
</organism>
<sequence>MTHVEIEKTGFQLIVFVNGDPVLETGLDLTGAVVVDLPELIELLEEASDNLVIYTDNE</sequence>
<reference evidence="1" key="1">
    <citation type="journal article" date="2015" name="Nature">
        <title>Complex archaea that bridge the gap between prokaryotes and eukaryotes.</title>
        <authorList>
            <person name="Spang A."/>
            <person name="Saw J.H."/>
            <person name="Jorgensen S.L."/>
            <person name="Zaremba-Niedzwiedzka K."/>
            <person name="Martijn J."/>
            <person name="Lind A.E."/>
            <person name="van Eijk R."/>
            <person name="Schleper C."/>
            <person name="Guy L."/>
            <person name="Ettema T.J."/>
        </authorList>
    </citation>
    <scope>NUCLEOTIDE SEQUENCE</scope>
</reference>
<dbReference type="EMBL" id="LAZR01064572">
    <property type="protein sequence ID" value="KKK57270.1"/>
    <property type="molecule type" value="Genomic_DNA"/>
</dbReference>
<dbReference type="AlphaFoldDB" id="A0A0F8X8I1"/>
<accession>A0A0F8X8I1</accession>
<comment type="caution">
    <text evidence="1">The sequence shown here is derived from an EMBL/GenBank/DDBJ whole genome shotgun (WGS) entry which is preliminary data.</text>
</comment>